<reference evidence="2 3" key="1">
    <citation type="submission" date="2014-11" db="EMBL/GenBank/DDBJ databases">
        <authorList>
            <person name="Wibberg Daniel"/>
        </authorList>
    </citation>
    <scope>NUCLEOTIDE SEQUENCE [LARGE SCALE GENOMIC DNA]</scope>
    <source>
        <strain evidence="2">Rhizoctonia solani AG1-IB 7/3/14</strain>
    </source>
</reference>
<feature type="domain" description="Zn(2)-C6 fungal-type" evidence="1">
    <location>
        <begin position="1"/>
        <end position="27"/>
    </location>
</feature>
<dbReference type="Gene3D" id="4.10.240.10">
    <property type="entry name" value="Zn(2)-C6 fungal-type DNA-binding domain"/>
    <property type="match status" value="1"/>
</dbReference>
<dbReference type="EMBL" id="LN679121">
    <property type="protein sequence ID" value="CEL56426.1"/>
    <property type="molecule type" value="Genomic_DNA"/>
</dbReference>
<dbReference type="Proteomes" id="UP000059188">
    <property type="component" value="Unassembled WGS sequence"/>
</dbReference>
<keyword evidence="3" id="KW-1185">Reference proteome</keyword>
<evidence type="ECO:0000313" key="2">
    <source>
        <dbReference type="EMBL" id="CEL56426.1"/>
    </source>
</evidence>
<dbReference type="GO" id="GO:0008270">
    <property type="term" value="F:zinc ion binding"/>
    <property type="evidence" value="ECO:0007669"/>
    <property type="project" value="InterPro"/>
</dbReference>
<accession>A0A0B7FEF8</accession>
<dbReference type="PROSITE" id="PS50048">
    <property type="entry name" value="ZN2_CY6_FUNGAL_2"/>
    <property type="match status" value="1"/>
</dbReference>
<sequence>MTCRRRRKKCDLVRPCCERCLKGGYECLGYEHINPRVKVYPRNPEVAPQSRYDIGTTQANVMESNIEEADPITGGFSGDWRDPEAPADSPSILGTALLYRISGSAYLNNSNNATTTSEDFNRSWPQDSSQSVVYSRTLIDQSSLTRRRIDTPYSASNLLVDIIRAVQMSSRSIPPSVTEVQSIRRML</sequence>
<proteinExistence type="predicted"/>
<gene>
    <name evidence="2" type="ORF">RSOLAG1IB_07813</name>
</gene>
<protein>
    <recommendedName>
        <fullName evidence="1">Zn(2)-C6 fungal-type domain-containing protein</fullName>
    </recommendedName>
</protein>
<dbReference type="InterPro" id="IPR001138">
    <property type="entry name" value="Zn2Cys6_DnaBD"/>
</dbReference>
<evidence type="ECO:0000313" key="3">
    <source>
        <dbReference type="Proteomes" id="UP000059188"/>
    </source>
</evidence>
<dbReference type="CDD" id="cd00067">
    <property type="entry name" value="GAL4"/>
    <property type="match status" value="1"/>
</dbReference>
<dbReference type="InterPro" id="IPR036864">
    <property type="entry name" value="Zn2-C6_fun-type_DNA-bd_sf"/>
</dbReference>
<organism evidence="2 3">
    <name type="scientific">Thanatephorus cucumeris (strain AG1-IB / isolate 7/3/14)</name>
    <name type="common">Lettuce bottom rot fungus</name>
    <name type="synonym">Rhizoctonia solani</name>
    <dbReference type="NCBI Taxonomy" id="1108050"/>
    <lineage>
        <taxon>Eukaryota</taxon>
        <taxon>Fungi</taxon>
        <taxon>Dikarya</taxon>
        <taxon>Basidiomycota</taxon>
        <taxon>Agaricomycotina</taxon>
        <taxon>Agaricomycetes</taxon>
        <taxon>Cantharellales</taxon>
        <taxon>Ceratobasidiaceae</taxon>
        <taxon>Rhizoctonia</taxon>
        <taxon>Rhizoctonia solani AG-1</taxon>
    </lineage>
</organism>
<dbReference type="AlphaFoldDB" id="A0A0B7FEF8"/>
<evidence type="ECO:0000259" key="1">
    <source>
        <dbReference type="PROSITE" id="PS50048"/>
    </source>
</evidence>
<dbReference type="Pfam" id="PF00172">
    <property type="entry name" value="Zn_clus"/>
    <property type="match status" value="1"/>
</dbReference>
<dbReference type="SUPFAM" id="SSF57701">
    <property type="entry name" value="Zn2/Cys6 DNA-binding domain"/>
    <property type="match status" value="1"/>
</dbReference>
<dbReference type="GO" id="GO:0000981">
    <property type="term" value="F:DNA-binding transcription factor activity, RNA polymerase II-specific"/>
    <property type="evidence" value="ECO:0007669"/>
    <property type="project" value="InterPro"/>
</dbReference>
<name>A0A0B7FEF8_THACB</name>